<dbReference type="PANTHER" id="PTHR15549">
    <property type="entry name" value="PAIRED IMMUNOGLOBULIN-LIKE TYPE 2 RECEPTOR"/>
    <property type="match status" value="1"/>
</dbReference>
<feature type="transmembrane region" description="Helical" evidence="6">
    <location>
        <begin position="136"/>
        <end position="158"/>
    </location>
</feature>
<evidence type="ECO:0000256" key="5">
    <source>
        <dbReference type="SAM" id="MobiDB-lite"/>
    </source>
</evidence>
<evidence type="ECO:0000256" key="4">
    <source>
        <dbReference type="ARBA" id="ARBA00023136"/>
    </source>
</evidence>
<evidence type="ECO:0000256" key="6">
    <source>
        <dbReference type="SAM" id="Phobius"/>
    </source>
</evidence>
<name>A0A2B4RM27_STYPI</name>
<evidence type="ECO:0000256" key="3">
    <source>
        <dbReference type="ARBA" id="ARBA00022989"/>
    </source>
</evidence>
<protein>
    <submittedName>
        <fullName evidence="7">Uncharacterized protein</fullName>
    </submittedName>
</protein>
<feature type="compositionally biased region" description="Polar residues" evidence="5">
    <location>
        <begin position="98"/>
        <end position="123"/>
    </location>
</feature>
<dbReference type="OrthoDB" id="5983900at2759"/>
<feature type="region of interest" description="Disordered" evidence="5">
    <location>
        <begin position="343"/>
        <end position="364"/>
    </location>
</feature>
<gene>
    <name evidence="7" type="ORF">AWC38_SpisGene18354</name>
</gene>
<feature type="compositionally biased region" description="Low complexity" evidence="5">
    <location>
        <begin position="208"/>
        <end position="219"/>
    </location>
</feature>
<feature type="transmembrane region" description="Helical" evidence="6">
    <location>
        <begin position="269"/>
        <end position="291"/>
    </location>
</feature>
<feature type="compositionally biased region" description="Low complexity" evidence="5">
    <location>
        <begin position="76"/>
        <end position="85"/>
    </location>
</feature>
<dbReference type="GO" id="GO:0071944">
    <property type="term" value="C:cell periphery"/>
    <property type="evidence" value="ECO:0007669"/>
    <property type="project" value="UniProtKB-ARBA"/>
</dbReference>
<dbReference type="Proteomes" id="UP000225706">
    <property type="component" value="Unassembled WGS sequence"/>
</dbReference>
<accession>A0A2B4RM27</accession>
<dbReference type="GO" id="GO:0016020">
    <property type="term" value="C:membrane"/>
    <property type="evidence" value="ECO:0007669"/>
    <property type="project" value="UniProtKB-SubCell"/>
</dbReference>
<keyword evidence="8" id="KW-1185">Reference proteome</keyword>
<dbReference type="InterPro" id="IPR051694">
    <property type="entry name" value="Immunoregulatory_rcpt-like"/>
</dbReference>
<evidence type="ECO:0000256" key="2">
    <source>
        <dbReference type="ARBA" id="ARBA00022692"/>
    </source>
</evidence>
<evidence type="ECO:0000313" key="7">
    <source>
        <dbReference type="EMBL" id="PFX17325.1"/>
    </source>
</evidence>
<keyword evidence="3 6" id="KW-1133">Transmembrane helix</keyword>
<comment type="caution">
    <text evidence="7">The sequence shown here is derived from an EMBL/GenBank/DDBJ whole genome shotgun (WGS) entry which is preliminary data.</text>
</comment>
<comment type="subcellular location">
    <subcellularLocation>
        <location evidence="1">Membrane</location>
        <topology evidence="1">Single-pass membrane protein</topology>
    </subcellularLocation>
</comment>
<dbReference type="AlphaFoldDB" id="A0A2B4RM27"/>
<dbReference type="EMBL" id="LSMT01000481">
    <property type="protein sequence ID" value="PFX17325.1"/>
    <property type="molecule type" value="Genomic_DNA"/>
</dbReference>
<feature type="region of interest" description="Disordered" evidence="5">
    <location>
        <begin position="165"/>
        <end position="266"/>
    </location>
</feature>
<evidence type="ECO:0000313" key="8">
    <source>
        <dbReference type="Proteomes" id="UP000225706"/>
    </source>
</evidence>
<keyword evidence="4 6" id="KW-0472">Membrane</keyword>
<evidence type="ECO:0000256" key="1">
    <source>
        <dbReference type="ARBA" id="ARBA00004167"/>
    </source>
</evidence>
<feature type="compositionally biased region" description="Polar residues" evidence="5">
    <location>
        <begin position="231"/>
        <end position="247"/>
    </location>
</feature>
<keyword evidence="2 6" id="KW-0812">Transmembrane</keyword>
<feature type="compositionally biased region" description="Basic and acidic residues" evidence="5">
    <location>
        <begin position="165"/>
        <end position="199"/>
    </location>
</feature>
<feature type="region of interest" description="Disordered" evidence="5">
    <location>
        <begin position="76"/>
        <end position="133"/>
    </location>
</feature>
<proteinExistence type="predicted"/>
<sequence length="545" mass="59573">MTADLEITRKKGRDSFKIRSSLCSERFNCERFNAEGTSNGDECTCLCPKNYSTFAFHNKTWGCRENEKVRTLLGTIPTPTSLPTTSEVTKVSKARPKVSTTLEEQSTTTNSPSKRTVVASSDSNQERRSGGKSSPLALIAGVTVAILVIVILIALLIYRHRHSLEKSNSGRESKEKRETVIRSLDEIRSDGPENEDHYRTLTLEDSGTIPTPTSLPTISEVTKVSKARPKVSTTSEKQSTTTISPSKSAVVASPDPNQERRSGGKSSPLALIAGVTVAILVILIFIALLIYRHRHSLEKSNSGRESEVKRKTVIRSLDEIISDGPENEDHYRTLTLGEPAVYASAPVRNGEADQGNSRKNNDDERHLYAPLNISVGKNIYGHRNSQEIVAKDARPKINGPISVNQCVYDLMEDILKEPLKGPAEGDENSTEPVYNVLEGSCLDVSQSPALFGITSDSTEDLVYNYLDDGNDPIGNVLEGLSLNGAEESNHYAATGPMEPVYNTLEAPVDDNDGNPVYNVLEATEDEGGPRHQSAMFTIVPIYPNL</sequence>
<reference evidence="8" key="1">
    <citation type="journal article" date="2017" name="bioRxiv">
        <title>Comparative analysis of the genomes of Stylophora pistillata and Acropora digitifera provides evidence for extensive differences between species of corals.</title>
        <authorList>
            <person name="Voolstra C.R."/>
            <person name="Li Y."/>
            <person name="Liew Y.J."/>
            <person name="Baumgarten S."/>
            <person name="Zoccola D."/>
            <person name="Flot J.-F."/>
            <person name="Tambutte S."/>
            <person name="Allemand D."/>
            <person name="Aranda M."/>
        </authorList>
    </citation>
    <scope>NUCLEOTIDE SEQUENCE [LARGE SCALE GENOMIC DNA]</scope>
</reference>
<organism evidence="7 8">
    <name type="scientific">Stylophora pistillata</name>
    <name type="common">Smooth cauliflower coral</name>
    <dbReference type="NCBI Taxonomy" id="50429"/>
    <lineage>
        <taxon>Eukaryota</taxon>
        <taxon>Metazoa</taxon>
        <taxon>Cnidaria</taxon>
        <taxon>Anthozoa</taxon>
        <taxon>Hexacorallia</taxon>
        <taxon>Scleractinia</taxon>
        <taxon>Astrocoeniina</taxon>
        <taxon>Pocilloporidae</taxon>
        <taxon>Stylophora</taxon>
    </lineage>
</organism>
<dbReference type="STRING" id="50429.A0A2B4RM27"/>